<evidence type="ECO:0000313" key="10">
    <source>
        <dbReference type="Proteomes" id="UP000284916"/>
    </source>
</evidence>
<feature type="chain" id="PRO_5041810614" evidence="2">
    <location>
        <begin position="23"/>
        <end position="691"/>
    </location>
</feature>
<keyword evidence="9" id="KW-1185">Reference proteome</keyword>
<evidence type="ECO:0000256" key="1">
    <source>
        <dbReference type="ARBA" id="ARBA00022801"/>
    </source>
</evidence>
<dbReference type="InterPro" id="IPR005181">
    <property type="entry name" value="SASA"/>
</dbReference>
<dbReference type="InterPro" id="IPR036514">
    <property type="entry name" value="SGNH_hydro_sf"/>
</dbReference>
<feature type="domain" description="Sialate O-acetylesterase" evidence="3">
    <location>
        <begin position="481"/>
        <end position="582"/>
    </location>
</feature>
<dbReference type="PANTHER" id="PTHR22901:SF0">
    <property type="entry name" value="SIALATE O-ACETYLESTERASE"/>
    <property type="match status" value="1"/>
</dbReference>
<feature type="domain" description="SGNH hydrolase-type esterase" evidence="4">
    <location>
        <begin position="30"/>
        <end position="205"/>
    </location>
</feature>
<dbReference type="EMBL" id="QSQT01000005">
    <property type="protein sequence ID" value="RGK57322.1"/>
    <property type="molecule type" value="Genomic_DNA"/>
</dbReference>
<protein>
    <submittedName>
        <fullName evidence="6">Sialate O-acetylesterase</fullName>
    </submittedName>
</protein>
<keyword evidence="2" id="KW-0732">Signal</keyword>
<dbReference type="SUPFAM" id="SSF52266">
    <property type="entry name" value="SGNH hydrolase"/>
    <property type="match status" value="2"/>
</dbReference>
<dbReference type="Pfam" id="PF13472">
    <property type="entry name" value="Lipase_GDSL_2"/>
    <property type="match status" value="1"/>
</dbReference>
<dbReference type="Pfam" id="PF03629">
    <property type="entry name" value="SASA"/>
    <property type="match status" value="2"/>
</dbReference>
<evidence type="ECO:0000313" key="8">
    <source>
        <dbReference type="Proteomes" id="UP000260780"/>
    </source>
</evidence>
<dbReference type="PANTHER" id="PTHR22901">
    <property type="entry name" value="SIALATE O-ACETYLESTERASE"/>
    <property type="match status" value="1"/>
</dbReference>
<dbReference type="GO" id="GO:0001681">
    <property type="term" value="F:sialate O-acetylesterase activity"/>
    <property type="evidence" value="ECO:0007669"/>
    <property type="project" value="InterPro"/>
</dbReference>
<dbReference type="Proteomes" id="UP000284916">
    <property type="component" value="Unassembled WGS sequence"/>
</dbReference>
<feature type="domain" description="Sialate O-acetylesterase" evidence="3">
    <location>
        <begin position="305"/>
        <end position="426"/>
    </location>
</feature>
<dbReference type="Proteomes" id="UP000260862">
    <property type="component" value="Unassembled WGS sequence"/>
</dbReference>
<dbReference type="EMBL" id="QSTF01000027">
    <property type="protein sequence ID" value="RGM38570.1"/>
    <property type="molecule type" value="Genomic_DNA"/>
</dbReference>
<evidence type="ECO:0000313" key="7">
    <source>
        <dbReference type="EMBL" id="RHL20077.1"/>
    </source>
</evidence>
<evidence type="ECO:0000313" key="9">
    <source>
        <dbReference type="Proteomes" id="UP000260862"/>
    </source>
</evidence>
<gene>
    <name evidence="7" type="ORF">DW035_00110</name>
    <name evidence="6" type="ORF">DXC17_10490</name>
    <name evidence="5" type="ORF">DXD04_03635</name>
</gene>
<accession>A0A3E4W8T4</accession>
<sequence>MKQSILISLVWLFAFLRQPIQATETIKVACVGNSITYGTGITNRDADSYPAQLQKLLGKKYSVGNFGKPGATLLAHGHRPYMQQEEYQKALDFSGDIVVIHLGINDTDPRNWPNYRDEFVHDYLKLIESFKKVNPQCRILLAYITPIADRHPRFISGTQQWHEEIQEAIKVVAQISQAELIDFHTPLYPYPLLLPDAIHPNEEGAHILAQTAYSAITGDYGGLKLPILYTDYMVLQRNTPLRIHGTANTKTPVTVSIDGQKKKTITDKNGKWEVILDPIKAGDNYELSIQTPQQSHTFHHVAAGEVWLCSGQSNMQFMLQQTQDGPTAASQAHNSQIRLFHMKGKWETNASEWPTNAIDSVNHLLYYQTTSWKECTPNTAATFSAVAYYFGKMLQDSLKVPVGLICNAVGGSTTESWVDRHSLEKYFPAILKDWTNNDFIQGWARERALLNLKQSTNTFKRHPYEPCYLYEAGILPLQQYPLKGIIWYQGESNAHNMEAHYRLFKLLVNGWRDNWNNPDMPFYFVQLSSLNRPSWTWFRDSQRRLMNELPHTGMAVSSDKGDSLDVHPKDKRPIGERLARWALNQTYHYSLLPSGPLYKKAISKNNEVIIEFDYAEGLHSSDGNPLTGFELAEHEGKYFPAQAIIEGNKIKVYTNQVKNPQYIRYGWRPFTRANLVNKDQLPASSFRDNIQ</sequence>
<proteinExistence type="predicted"/>
<comment type="caution">
    <text evidence="6">The sequence shown here is derived from an EMBL/GenBank/DDBJ whole genome shotgun (WGS) entry which is preliminary data.</text>
</comment>
<dbReference type="EMBL" id="QROI01000001">
    <property type="protein sequence ID" value="RHL20077.1"/>
    <property type="molecule type" value="Genomic_DNA"/>
</dbReference>
<organism evidence="6 8">
    <name type="scientific">Phocaeicola plebeius</name>
    <dbReference type="NCBI Taxonomy" id="310297"/>
    <lineage>
        <taxon>Bacteria</taxon>
        <taxon>Pseudomonadati</taxon>
        <taxon>Bacteroidota</taxon>
        <taxon>Bacteroidia</taxon>
        <taxon>Bacteroidales</taxon>
        <taxon>Bacteroidaceae</taxon>
        <taxon>Phocaeicola</taxon>
    </lineage>
</organism>
<dbReference type="InterPro" id="IPR039329">
    <property type="entry name" value="SIAE"/>
</dbReference>
<evidence type="ECO:0000256" key="2">
    <source>
        <dbReference type="SAM" id="SignalP"/>
    </source>
</evidence>
<dbReference type="RefSeq" id="WP_117670985.1">
    <property type="nucleotide sequence ID" value="NZ_CABOGR010000005.1"/>
</dbReference>
<dbReference type="InterPro" id="IPR013830">
    <property type="entry name" value="SGNH_hydro"/>
</dbReference>
<evidence type="ECO:0000313" key="5">
    <source>
        <dbReference type="EMBL" id="RGK57322.1"/>
    </source>
</evidence>
<evidence type="ECO:0000259" key="4">
    <source>
        <dbReference type="Pfam" id="PF13472"/>
    </source>
</evidence>
<keyword evidence="1" id="KW-0378">Hydrolase</keyword>
<dbReference type="Gene3D" id="3.40.50.1110">
    <property type="entry name" value="SGNH hydrolase"/>
    <property type="match status" value="2"/>
</dbReference>
<reference evidence="8 9" key="1">
    <citation type="submission" date="2018-08" db="EMBL/GenBank/DDBJ databases">
        <title>A genome reference for cultivated species of the human gut microbiota.</title>
        <authorList>
            <person name="Zou Y."/>
            <person name="Xue W."/>
            <person name="Luo G."/>
        </authorList>
    </citation>
    <scope>NUCLEOTIDE SEQUENCE [LARGE SCALE GENOMIC DNA]</scope>
    <source>
        <strain evidence="7 10">AF39-11</strain>
        <strain evidence="6 8">OM08-14</strain>
        <strain evidence="5 9">TF10-3AC</strain>
    </source>
</reference>
<feature type="signal peptide" evidence="2">
    <location>
        <begin position="1"/>
        <end position="22"/>
    </location>
</feature>
<dbReference type="GO" id="GO:0005975">
    <property type="term" value="P:carbohydrate metabolic process"/>
    <property type="evidence" value="ECO:0007669"/>
    <property type="project" value="TreeGrafter"/>
</dbReference>
<evidence type="ECO:0000259" key="3">
    <source>
        <dbReference type="Pfam" id="PF03629"/>
    </source>
</evidence>
<dbReference type="AlphaFoldDB" id="A0A3E4W8T4"/>
<dbReference type="Proteomes" id="UP000260780">
    <property type="component" value="Unassembled WGS sequence"/>
</dbReference>
<evidence type="ECO:0000313" key="6">
    <source>
        <dbReference type="EMBL" id="RGM38570.1"/>
    </source>
</evidence>
<name>A0A3E4W8T4_9BACT</name>